<dbReference type="AlphaFoldDB" id="A0A9D4SXW2"/>
<dbReference type="EMBL" id="JABSTV010001250">
    <property type="protein sequence ID" value="KAH7956089.1"/>
    <property type="molecule type" value="Genomic_DNA"/>
</dbReference>
<proteinExistence type="predicted"/>
<dbReference type="Proteomes" id="UP000821837">
    <property type="component" value="Unassembled WGS sequence"/>
</dbReference>
<organism evidence="2 3">
    <name type="scientific">Rhipicephalus sanguineus</name>
    <name type="common">Brown dog tick</name>
    <name type="synonym">Ixodes sanguineus</name>
    <dbReference type="NCBI Taxonomy" id="34632"/>
    <lineage>
        <taxon>Eukaryota</taxon>
        <taxon>Metazoa</taxon>
        <taxon>Ecdysozoa</taxon>
        <taxon>Arthropoda</taxon>
        <taxon>Chelicerata</taxon>
        <taxon>Arachnida</taxon>
        <taxon>Acari</taxon>
        <taxon>Parasitiformes</taxon>
        <taxon>Ixodida</taxon>
        <taxon>Ixodoidea</taxon>
        <taxon>Ixodidae</taxon>
        <taxon>Rhipicephalinae</taxon>
        <taxon>Rhipicephalus</taxon>
        <taxon>Rhipicephalus</taxon>
    </lineage>
</organism>
<accession>A0A9D4SXW2</accession>
<evidence type="ECO:0000313" key="3">
    <source>
        <dbReference type="Proteomes" id="UP000821837"/>
    </source>
</evidence>
<reference evidence="2" key="1">
    <citation type="journal article" date="2020" name="Cell">
        <title>Large-Scale Comparative Analyses of Tick Genomes Elucidate Their Genetic Diversity and Vector Capacities.</title>
        <authorList>
            <consortium name="Tick Genome and Microbiome Consortium (TIGMIC)"/>
            <person name="Jia N."/>
            <person name="Wang J."/>
            <person name="Shi W."/>
            <person name="Du L."/>
            <person name="Sun Y."/>
            <person name="Zhan W."/>
            <person name="Jiang J.F."/>
            <person name="Wang Q."/>
            <person name="Zhang B."/>
            <person name="Ji P."/>
            <person name="Bell-Sakyi L."/>
            <person name="Cui X.M."/>
            <person name="Yuan T.T."/>
            <person name="Jiang B.G."/>
            <person name="Yang W.F."/>
            <person name="Lam T.T."/>
            <person name="Chang Q.C."/>
            <person name="Ding S.J."/>
            <person name="Wang X.J."/>
            <person name="Zhu J.G."/>
            <person name="Ruan X.D."/>
            <person name="Zhao L."/>
            <person name="Wei J.T."/>
            <person name="Ye R.Z."/>
            <person name="Que T.C."/>
            <person name="Du C.H."/>
            <person name="Zhou Y.H."/>
            <person name="Cheng J.X."/>
            <person name="Dai P.F."/>
            <person name="Guo W.B."/>
            <person name="Han X.H."/>
            <person name="Huang E.J."/>
            <person name="Li L.F."/>
            <person name="Wei W."/>
            <person name="Gao Y.C."/>
            <person name="Liu J.Z."/>
            <person name="Shao H.Z."/>
            <person name="Wang X."/>
            <person name="Wang C.C."/>
            <person name="Yang T.C."/>
            <person name="Huo Q.B."/>
            <person name="Li W."/>
            <person name="Chen H.Y."/>
            <person name="Chen S.E."/>
            <person name="Zhou L.G."/>
            <person name="Ni X.B."/>
            <person name="Tian J.H."/>
            <person name="Sheng Y."/>
            <person name="Liu T."/>
            <person name="Pan Y.S."/>
            <person name="Xia L.Y."/>
            <person name="Li J."/>
            <person name="Zhao F."/>
            <person name="Cao W.C."/>
        </authorList>
    </citation>
    <scope>NUCLEOTIDE SEQUENCE</scope>
    <source>
        <strain evidence="2">Rsan-2018</strain>
    </source>
</reference>
<evidence type="ECO:0000256" key="1">
    <source>
        <dbReference type="SAM" id="MobiDB-lite"/>
    </source>
</evidence>
<feature type="region of interest" description="Disordered" evidence="1">
    <location>
        <begin position="156"/>
        <end position="178"/>
    </location>
</feature>
<evidence type="ECO:0000313" key="2">
    <source>
        <dbReference type="EMBL" id="KAH7956089.1"/>
    </source>
</evidence>
<reference evidence="2" key="2">
    <citation type="submission" date="2021-09" db="EMBL/GenBank/DDBJ databases">
        <authorList>
            <person name="Jia N."/>
            <person name="Wang J."/>
            <person name="Shi W."/>
            <person name="Du L."/>
            <person name="Sun Y."/>
            <person name="Zhan W."/>
            <person name="Jiang J."/>
            <person name="Wang Q."/>
            <person name="Zhang B."/>
            <person name="Ji P."/>
            <person name="Sakyi L.B."/>
            <person name="Cui X."/>
            <person name="Yuan T."/>
            <person name="Jiang B."/>
            <person name="Yang W."/>
            <person name="Lam T.T.-Y."/>
            <person name="Chang Q."/>
            <person name="Ding S."/>
            <person name="Wang X."/>
            <person name="Zhu J."/>
            <person name="Ruan X."/>
            <person name="Zhao L."/>
            <person name="Wei J."/>
            <person name="Que T."/>
            <person name="Du C."/>
            <person name="Cheng J."/>
            <person name="Dai P."/>
            <person name="Han X."/>
            <person name="Huang E."/>
            <person name="Gao Y."/>
            <person name="Liu J."/>
            <person name="Shao H."/>
            <person name="Ye R."/>
            <person name="Li L."/>
            <person name="Wei W."/>
            <person name="Wang X."/>
            <person name="Wang C."/>
            <person name="Huo Q."/>
            <person name="Li W."/>
            <person name="Guo W."/>
            <person name="Chen H."/>
            <person name="Chen S."/>
            <person name="Zhou L."/>
            <person name="Zhou L."/>
            <person name="Ni X."/>
            <person name="Tian J."/>
            <person name="Zhou Y."/>
            <person name="Sheng Y."/>
            <person name="Liu T."/>
            <person name="Pan Y."/>
            <person name="Xia L."/>
            <person name="Li J."/>
            <person name="Zhao F."/>
            <person name="Cao W."/>
        </authorList>
    </citation>
    <scope>NUCLEOTIDE SEQUENCE</scope>
    <source>
        <strain evidence="2">Rsan-2018</strain>
        <tissue evidence="2">Larvae</tissue>
    </source>
</reference>
<gene>
    <name evidence="2" type="ORF">HPB52_006006</name>
</gene>
<keyword evidence="3" id="KW-1185">Reference proteome</keyword>
<comment type="caution">
    <text evidence="2">The sequence shown here is derived from an EMBL/GenBank/DDBJ whole genome shotgun (WGS) entry which is preliminary data.</text>
</comment>
<protein>
    <submittedName>
        <fullName evidence="2">Uncharacterized protein</fullName>
    </submittedName>
</protein>
<name>A0A9D4SXW2_RHISA</name>
<sequence length="178" mass="18712">MVSASFVTTVSVICGSSQEDNADGVPRNILNKMQMALYVKLFVIAMDFVTPPMHTYNCGQDIFSILFSLARTTVTTIVKGVVLYSLHDFYEVVRQQGTMASHGLLTATTCRTGPASKRGASCSVMPGAYPGGGGMMVGAPMATGGPQAMPAQDMQLAGQPSGAANPHGMVYIPHPPPR</sequence>